<accession>A0A3M2M5M6</accession>
<dbReference type="OrthoDB" id="4309379at2"/>
<reference evidence="1 2" key="1">
    <citation type="submission" date="2018-10" db="EMBL/GenBank/DDBJ databases">
        <title>Isolation from soil.</title>
        <authorList>
            <person name="Hu J."/>
        </authorList>
    </citation>
    <scope>NUCLEOTIDE SEQUENCE [LARGE SCALE GENOMIC DNA]</scope>
    <source>
        <strain evidence="1 2">NEAU-Ht49</strain>
    </source>
</reference>
<comment type="caution">
    <text evidence="1">The sequence shown here is derived from an EMBL/GenBank/DDBJ whole genome shotgun (WGS) entry which is preliminary data.</text>
</comment>
<name>A0A3M2M5M6_9ACTN</name>
<protein>
    <submittedName>
        <fullName evidence="1">Uncharacterized protein</fullName>
    </submittedName>
</protein>
<dbReference type="Proteomes" id="UP000282674">
    <property type="component" value="Unassembled WGS sequence"/>
</dbReference>
<sequence length="68" mass="7553">MFVPTPEQLELPESVDDLEGWLVAMLRTAPDDALASALDQAETIAAERFSGEQIVEALRRVLATELRR</sequence>
<keyword evidence="2" id="KW-1185">Reference proteome</keyword>
<dbReference type="EMBL" id="RFFG01000016">
    <property type="protein sequence ID" value="RMI44861.1"/>
    <property type="molecule type" value="Genomic_DNA"/>
</dbReference>
<gene>
    <name evidence="1" type="ORF">EBO15_11285</name>
</gene>
<evidence type="ECO:0000313" key="1">
    <source>
        <dbReference type="EMBL" id="RMI44861.1"/>
    </source>
</evidence>
<dbReference type="AlphaFoldDB" id="A0A3M2M5M6"/>
<evidence type="ECO:0000313" key="2">
    <source>
        <dbReference type="Proteomes" id="UP000282674"/>
    </source>
</evidence>
<proteinExistence type="predicted"/>
<organism evidence="1 2">
    <name type="scientific">Actinomadura harenae</name>
    <dbReference type="NCBI Taxonomy" id="2483351"/>
    <lineage>
        <taxon>Bacteria</taxon>
        <taxon>Bacillati</taxon>
        <taxon>Actinomycetota</taxon>
        <taxon>Actinomycetes</taxon>
        <taxon>Streptosporangiales</taxon>
        <taxon>Thermomonosporaceae</taxon>
        <taxon>Actinomadura</taxon>
    </lineage>
</organism>